<gene>
    <name evidence="7" type="ORF">JOF43_000309</name>
</gene>
<name>A0ABS4WVX0_9MICO</name>
<protein>
    <submittedName>
        <fullName evidence="7">AcrR family transcriptional regulator</fullName>
    </submittedName>
</protein>
<accession>A0ABS4WVX0</accession>
<evidence type="ECO:0000313" key="8">
    <source>
        <dbReference type="Proteomes" id="UP001519290"/>
    </source>
</evidence>
<feature type="DNA-binding region" description="H-T-H motif" evidence="4">
    <location>
        <begin position="33"/>
        <end position="52"/>
    </location>
</feature>
<keyword evidence="5" id="KW-0175">Coiled coil</keyword>
<dbReference type="RefSeq" id="WP_209898145.1">
    <property type="nucleotide sequence ID" value="NZ_BAAAJW010000008.1"/>
</dbReference>
<feature type="coiled-coil region" evidence="5">
    <location>
        <begin position="53"/>
        <end position="80"/>
    </location>
</feature>
<keyword evidence="2 4" id="KW-0238">DNA-binding</keyword>
<dbReference type="SUPFAM" id="SSF48498">
    <property type="entry name" value="Tetracyclin repressor-like, C-terminal domain"/>
    <property type="match status" value="1"/>
</dbReference>
<evidence type="ECO:0000259" key="6">
    <source>
        <dbReference type="PROSITE" id="PS50977"/>
    </source>
</evidence>
<keyword evidence="3" id="KW-0804">Transcription</keyword>
<sequence>MEQTPVRRDVARNRERLLAAARTVVAKRGPDVPLDEIARAAGVSRTTLHRHFVDREALAAEVLRENVEEIESRAQHLAEQPDGAEQLFHRVLDVQIDSPWLAHMVARNQGRELGQLAERTRSAFEPLVARACEAGVARAGTTAEDVLLAMPMMLASLAVDRHSGGANDVARARVILHRGLFTTEPPDRAPS</sequence>
<dbReference type="InterPro" id="IPR009057">
    <property type="entry name" value="Homeodomain-like_sf"/>
</dbReference>
<evidence type="ECO:0000313" key="7">
    <source>
        <dbReference type="EMBL" id="MBP2380352.1"/>
    </source>
</evidence>
<dbReference type="Pfam" id="PF00440">
    <property type="entry name" value="TetR_N"/>
    <property type="match status" value="1"/>
</dbReference>
<proteinExistence type="predicted"/>
<evidence type="ECO:0000256" key="2">
    <source>
        <dbReference type="ARBA" id="ARBA00023125"/>
    </source>
</evidence>
<dbReference type="PROSITE" id="PS50977">
    <property type="entry name" value="HTH_TETR_2"/>
    <property type="match status" value="1"/>
</dbReference>
<reference evidence="7 8" key="1">
    <citation type="submission" date="2021-03" db="EMBL/GenBank/DDBJ databases">
        <title>Sequencing the genomes of 1000 actinobacteria strains.</title>
        <authorList>
            <person name="Klenk H.-P."/>
        </authorList>
    </citation>
    <scope>NUCLEOTIDE SEQUENCE [LARGE SCALE GENOMIC DNA]</scope>
    <source>
        <strain evidence="7 8">DSM 14566</strain>
    </source>
</reference>
<dbReference type="InterPro" id="IPR050109">
    <property type="entry name" value="HTH-type_TetR-like_transc_reg"/>
</dbReference>
<dbReference type="Gene3D" id="1.10.357.10">
    <property type="entry name" value="Tetracycline Repressor, domain 2"/>
    <property type="match status" value="1"/>
</dbReference>
<dbReference type="PANTHER" id="PTHR30055:SF234">
    <property type="entry name" value="HTH-TYPE TRANSCRIPTIONAL REGULATOR BETI"/>
    <property type="match status" value="1"/>
</dbReference>
<evidence type="ECO:0000256" key="1">
    <source>
        <dbReference type="ARBA" id="ARBA00023015"/>
    </source>
</evidence>
<dbReference type="InterPro" id="IPR036271">
    <property type="entry name" value="Tet_transcr_reg_TetR-rel_C_sf"/>
</dbReference>
<dbReference type="PANTHER" id="PTHR30055">
    <property type="entry name" value="HTH-TYPE TRANSCRIPTIONAL REGULATOR RUTR"/>
    <property type="match status" value="1"/>
</dbReference>
<dbReference type="PRINTS" id="PR00455">
    <property type="entry name" value="HTHTETR"/>
</dbReference>
<feature type="domain" description="HTH tetR-type" evidence="6">
    <location>
        <begin position="11"/>
        <end position="70"/>
    </location>
</feature>
<organism evidence="7 8">
    <name type="scientific">Brachybacterium sacelli</name>
    <dbReference type="NCBI Taxonomy" id="173364"/>
    <lineage>
        <taxon>Bacteria</taxon>
        <taxon>Bacillati</taxon>
        <taxon>Actinomycetota</taxon>
        <taxon>Actinomycetes</taxon>
        <taxon>Micrococcales</taxon>
        <taxon>Dermabacteraceae</taxon>
        <taxon>Brachybacterium</taxon>
    </lineage>
</organism>
<evidence type="ECO:0000256" key="4">
    <source>
        <dbReference type="PROSITE-ProRule" id="PRU00335"/>
    </source>
</evidence>
<keyword evidence="1" id="KW-0805">Transcription regulation</keyword>
<dbReference type="SUPFAM" id="SSF46689">
    <property type="entry name" value="Homeodomain-like"/>
    <property type="match status" value="1"/>
</dbReference>
<comment type="caution">
    <text evidence="7">The sequence shown here is derived from an EMBL/GenBank/DDBJ whole genome shotgun (WGS) entry which is preliminary data.</text>
</comment>
<evidence type="ECO:0000256" key="3">
    <source>
        <dbReference type="ARBA" id="ARBA00023163"/>
    </source>
</evidence>
<keyword evidence="8" id="KW-1185">Reference proteome</keyword>
<evidence type="ECO:0000256" key="5">
    <source>
        <dbReference type="SAM" id="Coils"/>
    </source>
</evidence>
<dbReference type="Proteomes" id="UP001519290">
    <property type="component" value="Unassembled WGS sequence"/>
</dbReference>
<dbReference type="InterPro" id="IPR001647">
    <property type="entry name" value="HTH_TetR"/>
</dbReference>
<dbReference type="EMBL" id="JAGIOD010000001">
    <property type="protein sequence ID" value="MBP2380352.1"/>
    <property type="molecule type" value="Genomic_DNA"/>
</dbReference>